<organism evidence="8 9">
    <name type="scientific">Sphingomonas changnyeongensis</name>
    <dbReference type="NCBI Taxonomy" id="2698679"/>
    <lineage>
        <taxon>Bacteria</taxon>
        <taxon>Pseudomonadati</taxon>
        <taxon>Pseudomonadota</taxon>
        <taxon>Alphaproteobacteria</taxon>
        <taxon>Sphingomonadales</taxon>
        <taxon>Sphingomonadaceae</taxon>
        <taxon>Sphingomonas</taxon>
    </lineage>
</organism>
<proteinExistence type="inferred from homology"/>
<accession>A0A7Z2S5B9</accession>
<name>A0A7Z2S5B9_9SPHN</name>
<evidence type="ECO:0000256" key="4">
    <source>
        <dbReference type="ARBA" id="ARBA00022801"/>
    </source>
</evidence>
<dbReference type="InterPro" id="IPR027461">
    <property type="entry name" value="Carboxypeptidase_A_C_sf"/>
</dbReference>
<dbReference type="Gene3D" id="3.40.50.10740">
    <property type="entry name" value="Class I glutamine amidotransferase-like"/>
    <property type="match status" value="1"/>
</dbReference>
<dbReference type="AlphaFoldDB" id="A0A7Z2S5B9"/>
<dbReference type="InterPro" id="IPR029062">
    <property type="entry name" value="Class_I_gatase-like"/>
</dbReference>
<dbReference type="RefSeq" id="WP_160592860.1">
    <property type="nucleotide sequence ID" value="NZ_CP047895.1"/>
</dbReference>
<keyword evidence="4" id="KW-0378">Hydrolase</keyword>
<evidence type="ECO:0000256" key="5">
    <source>
        <dbReference type="ARBA" id="ARBA00022825"/>
    </source>
</evidence>
<dbReference type="Gene3D" id="3.50.30.60">
    <property type="entry name" value="LD-carboxypeptidase A C-terminal domain-like"/>
    <property type="match status" value="1"/>
</dbReference>
<dbReference type="CDD" id="cd07025">
    <property type="entry name" value="Peptidase_S66"/>
    <property type="match status" value="1"/>
</dbReference>
<evidence type="ECO:0000313" key="8">
    <source>
        <dbReference type="EMBL" id="QHL90930.1"/>
    </source>
</evidence>
<dbReference type="InterPro" id="IPR027478">
    <property type="entry name" value="LdcA_N"/>
</dbReference>
<gene>
    <name evidence="8" type="ORF">GVO57_09010</name>
</gene>
<dbReference type="InterPro" id="IPR040921">
    <property type="entry name" value="Peptidase_S66C"/>
</dbReference>
<dbReference type="SUPFAM" id="SSF141986">
    <property type="entry name" value="LD-carboxypeptidase A C-terminal domain-like"/>
    <property type="match status" value="1"/>
</dbReference>
<sequence>MRIGIVAPSCRIDDAIHDRVTALAARDHAGVELVWHPQCWLSHGHFAGPDAARAAALIEVANDPAIDAVWFARGGYGAVRIVDRVMDALGPAARDKSYLGYSDGGTLLGALYAAGIGRVAHGPMPADIRRDGGETAVGRALDWLGGGTAGVEPTDDGHPRAAFNICILAHLAGTRHLPDLAGHVLMIEEVGEYLYRTDRDLAQIAASLPGLAGIRLGRLSDVPENDPDFGMDGPTLVRDWCARSGIPFLGLADIGHDAANRIVPFGPFTATPQFAALAPTG</sequence>
<dbReference type="InterPro" id="IPR040449">
    <property type="entry name" value="Peptidase_S66_N"/>
</dbReference>
<dbReference type="GO" id="GO:0008236">
    <property type="term" value="F:serine-type peptidase activity"/>
    <property type="evidence" value="ECO:0007669"/>
    <property type="project" value="UniProtKB-KW"/>
</dbReference>
<reference evidence="8 9" key="1">
    <citation type="submission" date="2020-01" db="EMBL/GenBank/DDBJ databases">
        <title>Sphingomonas sp. C33 whole genome sequece.</title>
        <authorList>
            <person name="Park C."/>
        </authorList>
    </citation>
    <scope>NUCLEOTIDE SEQUENCE [LARGE SCALE GENOMIC DNA]</scope>
    <source>
        <strain evidence="8 9">C33</strain>
    </source>
</reference>
<dbReference type="Proteomes" id="UP000464468">
    <property type="component" value="Chromosome"/>
</dbReference>
<evidence type="ECO:0000313" key="9">
    <source>
        <dbReference type="Proteomes" id="UP000464468"/>
    </source>
</evidence>
<feature type="domain" description="LD-carboxypeptidase C-terminal" evidence="7">
    <location>
        <begin position="164"/>
        <end position="266"/>
    </location>
</feature>
<comment type="similarity">
    <text evidence="1">Belongs to the peptidase S66 family.</text>
</comment>
<dbReference type="SUPFAM" id="SSF52317">
    <property type="entry name" value="Class I glutamine amidotransferase-like"/>
    <property type="match status" value="1"/>
</dbReference>
<keyword evidence="5" id="KW-0720">Serine protease</keyword>
<evidence type="ECO:0000259" key="7">
    <source>
        <dbReference type="Pfam" id="PF17676"/>
    </source>
</evidence>
<dbReference type="InterPro" id="IPR003507">
    <property type="entry name" value="S66_fam"/>
</dbReference>
<dbReference type="GO" id="GO:0006508">
    <property type="term" value="P:proteolysis"/>
    <property type="evidence" value="ECO:0007669"/>
    <property type="project" value="UniProtKB-KW"/>
</dbReference>
<dbReference type="EMBL" id="CP047895">
    <property type="protein sequence ID" value="QHL90930.1"/>
    <property type="molecule type" value="Genomic_DNA"/>
</dbReference>
<keyword evidence="9" id="KW-1185">Reference proteome</keyword>
<dbReference type="PANTHER" id="PTHR30237">
    <property type="entry name" value="MURAMOYLTETRAPEPTIDE CARBOXYPEPTIDASE"/>
    <property type="match status" value="1"/>
</dbReference>
<dbReference type="PANTHER" id="PTHR30237:SF2">
    <property type="entry name" value="MUREIN TETRAPEPTIDE CARBOXYPEPTIDASE"/>
    <property type="match status" value="1"/>
</dbReference>
<evidence type="ECO:0000256" key="1">
    <source>
        <dbReference type="ARBA" id="ARBA00010233"/>
    </source>
</evidence>
<protein>
    <submittedName>
        <fullName evidence="8">LD-carboxypeptidase</fullName>
    </submittedName>
</protein>
<dbReference type="KEGG" id="schy:GVO57_09010"/>
<feature type="domain" description="LD-carboxypeptidase N-terminal" evidence="6">
    <location>
        <begin position="3"/>
        <end position="121"/>
    </location>
</feature>
<dbReference type="Pfam" id="PF02016">
    <property type="entry name" value="Peptidase_S66"/>
    <property type="match status" value="1"/>
</dbReference>
<keyword evidence="2 8" id="KW-0121">Carboxypeptidase</keyword>
<evidence type="ECO:0000256" key="3">
    <source>
        <dbReference type="ARBA" id="ARBA00022670"/>
    </source>
</evidence>
<dbReference type="Pfam" id="PF17676">
    <property type="entry name" value="Peptidase_S66C"/>
    <property type="match status" value="1"/>
</dbReference>
<keyword evidence="3" id="KW-0645">Protease</keyword>
<dbReference type="GO" id="GO:0004180">
    <property type="term" value="F:carboxypeptidase activity"/>
    <property type="evidence" value="ECO:0007669"/>
    <property type="project" value="UniProtKB-KW"/>
</dbReference>
<evidence type="ECO:0000256" key="2">
    <source>
        <dbReference type="ARBA" id="ARBA00022645"/>
    </source>
</evidence>
<evidence type="ECO:0000259" key="6">
    <source>
        <dbReference type="Pfam" id="PF02016"/>
    </source>
</evidence>